<evidence type="ECO:0000313" key="2">
    <source>
        <dbReference type="EMBL" id="PIR44909.1"/>
    </source>
</evidence>
<feature type="transmembrane region" description="Helical" evidence="1">
    <location>
        <begin position="121"/>
        <end position="145"/>
    </location>
</feature>
<keyword evidence="1" id="KW-1133">Transmembrane helix</keyword>
<keyword evidence="1" id="KW-0812">Transmembrane</keyword>
<sequence>MIKEETASTPTVEVQLQTVTPTVLSVKVWRVNAVTIVVLVIIASVFLVYRVFLSNYITDEGIIMRNWVTYNVAGIGLLTILFFIFVLGLFTRRERRFMSKEKSNESAKNSSVIIPIRTPNALWALVIVRNFTFMFAGLWLLYFFLGHMRTDLGLAMAYALFFFILIGLPMLTIYTMVYLTKTSV</sequence>
<comment type="caution">
    <text evidence="2">The sequence shown here is derived from an EMBL/GenBank/DDBJ whole genome shotgun (WGS) entry which is preliminary data.</text>
</comment>
<dbReference type="Proteomes" id="UP000228767">
    <property type="component" value="Unassembled WGS sequence"/>
</dbReference>
<keyword evidence="1" id="KW-0472">Membrane</keyword>
<evidence type="ECO:0000313" key="3">
    <source>
        <dbReference type="Proteomes" id="UP000228767"/>
    </source>
</evidence>
<gene>
    <name evidence="2" type="ORF">COV10_02430</name>
</gene>
<reference evidence="2 3" key="1">
    <citation type="submission" date="2017-09" db="EMBL/GenBank/DDBJ databases">
        <title>Depth-based differentiation of microbial function through sediment-hosted aquifers and enrichment of novel symbionts in the deep terrestrial subsurface.</title>
        <authorList>
            <person name="Probst A.J."/>
            <person name="Ladd B."/>
            <person name="Jarett J.K."/>
            <person name="Geller-Mcgrath D.E."/>
            <person name="Sieber C.M."/>
            <person name="Emerson J.B."/>
            <person name="Anantharaman K."/>
            <person name="Thomas B.C."/>
            <person name="Malmstrom R."/>
            <person name="Stieglmeier M."/>
            <person name="Klingl A."/>
            <person name="Woyke T."/>
            <person name="Ryan C.M."/>
            <person name="Banfield J.F."/>
        </authorList>
    </citation>
    <scope>NUCLEOTIDE SEQUENCE [LARGE SCALE GENOMIC DNA]</scope>
    <source>
        <strain evidence="2">CG10_big_fil_rev_8_21_14_0_10_51_16</strain>
    </source>
</reference>
<feature type="transmembrane region" description="Helical" evidence="1">
    <location>
        <begin position="157"/>
        <end position="179"/>
    </location>
</feature>
<feature type="transmembrane region" description="Helical" evidence="1">
    <location>
        <begin position="31"/>
        <end position="52"/>
    </location>
</feature>
<protein>
    <submittedName>
        <fullName evidence="2">Uncharacterized protein</fullName>
    </submittedName>
</protein>
<name>A0A2H0REE1_9BACT</name>
<feature type="transmembrane region" description="Helical" evidence="1">
    <location>
        <begin position="72"/>
        <end position="90"/>
    </location>
</feature>
<evidence type="ECO:0000256" key="1">
    <source>
        <dbReference type="SAM" id="Phobius"/>
    </source>
</evidence>
<dbReference type="AlphaFoldDB" id="A0A2H0REE1"/>
<organism evidence="2 3">
    <name type="scientific">Candidatus Vogelbacteria bacterium CG10_big_fil_rev_8_21_14_0_10_51_16</name>
    <dbReference type="NCBI Taxonomy" id="1975045"/>
    <lineage>
        <taxon>Bacteria</taxon>
        <taxon>Candidatus Vogeliibacteriota</taxon>
    </lineage>
</organism>
<dbReference type="EMBL" id="PCYI01000017">
    <property type="protein sequence ID" value="PIR44909.1"/>
    <property type="molecule type" value="Genomic_DNA"/>
</dbReference>
<accession>A0A2H0REE1</accession>
<proteinExistence type="predicted"/>